<keyword evidence="1 12" id="KW-0728">SH3 domain</keyword>
<dbReference type="PANTHER" id="PTHR24418">
    <property type="entry name" value="TYROSINE-PROTEIN KINASE"/>
    <property type="match status" value="1"/>
</dbReference>
<evidence type="ECO:0000313" key="17">
    <source>
        <dbReference type="Ensembl" id="ENSATEP00000045957.1"/>
    </source>
</evidence>
<evidence type="ECO:0000256" key="13">
    <source>
        <dbReference type="RuleBase" id="RU362096"/>
    </source>
</evidence>
<dbReference type="AlphaFoldDB" id="A0A7N6AAA8"/>
<keyword evidence="6 13" id="KW-0418">Kinase</keyword>
<keyword evidence="3 13" id="KW-0808">Transferase</keyword>
<dbReference type="InterPro" id="IPR011009">
    <property type="entry name" value="Kinase-like_dom_sf"/>
</dbReference>
<dbReference type="Gene3D" id="2.30.30.40">
    <property type="entry name" value="SH3 Domains"/>
    <property type="match status" value="1"/>
</dbReference>
<dbReference type="Gene3D" id="1.10.510.10">
    <property type="entry name" value="Transferase(Phosphotransferase) domain 1"/>
    <property type="match status" value="1"/>
</dbReference>
<dbReference type="InterPro" id="IPR036028">
    <property type="entry name" value="SH3-like_dom_sf"/>
</dbReference>
<keyword evidence="7 13" id="KW-0067">ATP-binding</keyword>
<keyword evidence="9" id="KW-0449">Lipoprotein</keyword>
<evidence type="ECO:0000256" key="3">
    <source>
        <dbReference type="ARBA" id="ARBA00022679"/>
    </source>
</evidence>
<protein>
    <recommendedName>
        <fullName evidence="13">Tyrosine-protein kinase</fullName>
        <ecNumber evidence="13">2.7.10.2</ecNumber>
    </recommendedName>
</protein>
<dbReference type="InterPro" id="IPR050198">
    <property type="entry name" value="Non-receptor_tyrosine_kinases"/>
</dbReference>
<dbReference type="PROSITE" id="PS50002">
    <property type="entry name" value="SH3"/>
    <property type="match status" value="1"/>
</dbReference>
<reference evidence="17" key="3">
    <citation type="submission" date="2025-09" db="UniProtKB">
        <authorList>
            <consortium name="Ensembl"/>
        </authorList>
    </citation>
    <scope>IDENTIFICATION</scope>
</reference>
<dbReference type="InterPro" id="IPR036860">
    <property type="entry name" value="SH2_dom_sf"/>
</dbReference>
<keyword evidence="5 13" id="KW-0547">Nucleotide-binding</keyword>
<keyword evidence="2" id="KW-0597">Phosphoprotein</keyword>
<feature type="domain" description="Protein kinase" evidence="16">
    <location>
        <begin position="144"/>
        <end position="401"/>
    </location>
</feature>
<dbReference type="SMART" id="SM00326">
    <property type="entry name" value="SH3"/>
    <property type="match status" value="1"/>
</dbReference>
<evidence type="ECO:0000313" key="18">
    <source>
        <dbReference type="Proteomes" id="UP000265040"/>
    </source>
</evidence>
<dbReference type="GO" id="GO:0004715">
    <property type="term" value="F:non-membrane spanning protein tyrosine kinase activity"/>
    <property type="evidence" value="ECO:0007669"/>
    <property type="project" value="UniProtKB-EC"/>
</dbReference>
<dbReference type="SUPFAM" id="SSF56112">
    <property type="entry name" value="Protein kinase-like (PK-like)"/>
    <property type="match status" value="1"/>
</dbReference>
<dbReference type="InterPro" id="IPR008266">
    <property type="entry name" value="Tyr_kinase_AS"/>
</dbReference>
<dbReference type="InterPro" id="IPR000980">
    <property type="entry name" value="SH2"/>
</dbReference>
<reference evidence="17" key="1">
    <citation type="submission" date="2021-04" db="EMBL/GenBank/DDBJ databases">
        <authorList>
            <consortium name="Wellcome Sanger Institute Data Sharing"/>
        </authorList>
    </citation>
    <scope>NUCLEOTIDE SEQUENCE [LARGE SCALE GENOMIC DNA]</scope>
</reference>
<feature type="domain" description="SH3" evidence="15">
    <location>
        <begin position="14"/>
        <end position="74"/>
    </location>
</feature>
<evidence type="ECO:0000256" key="11">
    <source>
        <dbReference type="PROSITE-ProRule" id="PRU00191"/>
    </source>
</evidence>
<dbReference type="Pfam" id="PF00017">
    <property type="entry name" value="SH2"/>
    <property type="match status" value="1"/>
</dbReference>
<dbReference type="PROSITE" id="PS50011">
    <property type="entry name" value="PROTEIN_KINASE_DOM"/>
    <property type="match status" value="1"/>
</dbReference>
<keyword evidence="18" id="KW-1185">Reference proteome</keyword>
<dbReference type="PROSITE" id="PS00109">
    <property type="entry name" value="PROTEIN_KINASE_TYR"/>
    <property type="match status" value="1"/>
</dbReference>
<dbReference type="CDD" id="cd12004">
    <property type="entry name" value="SH3_Lyn"/>
    <property type="match status" value="1"/>
</dbReference>
<evidence type="ECO:0000256" key="9">
    <source>
        <dbReference type="ARBA" id="ARBA00023288"/>
    </source>
</evidence>
<dbReference type="Proteomes" id="UP000265040">
    <property type="component" value="Chromosome 17"/>
</dbReference>
<dbReference type="InterPro" id="IPR001452">
    <property type="entry name" value="SH3_domain"/>
</dbReference>
<comment type="similarity">
    <text evidence="13">Belongs to the protein kinase superfamily. Tyr protein kinase family.</text>
</comment>
<keyword evidence="11" id="KW-0727">SH2 domain</keyword>
<evidence type="ECO:0000256" key="2">
    <source>
        <dbReference type="ARBA" id="ARBA00022553"/>
    </source>
</evidence>
<evidence type="ECO:0000256" key="12">
    <source>
        <dbReference type="PROSITE-ProRule" id="PRU00192"/>
    </source>
</evidence>
<evidence type="ECO:0000256" key="5">
    <source>
        <dbReference type="ARBA" id="ARBA00022741"/>
    </source>
</evidence>
<dbReference type="InterPro" id="IPR035748">
    <property type="entry name" value="Lyn_SH3"/>
</dbReference>
<dbReference type="SUPFAM" id="SSF50044">
    <property type="entry name" value="SH3-domain"/>
    <property type="match status" value="1"/>
</dbReference>
<dbReference type="SMART" id="SM00219">
    <property type="entry name" value="TyrKc"/>
    <property type="match status" value="1"/>
</dbReference>
<dbReference type="EC" id="2.7.10.2" evidence="13"/>
<dbReference type="InterPro" id="IPR020635">
    <property type="entry name" value="Tyr_kinase_cat_dom"/>
</dbReference>
<dbReference type="Ensembl" id="ENSATET00000049141.2">
    <property type="protein sequence ID" value="ENSATEP00000045957.1"/>
    <property type="gene ID" value="ENSATEG00000009173.3"/>
</dbReference>
<dbReference type="Gene3D" id="3.30.505.10">
    <property type="entry name" value="SH2 domain"/>
    <property type="match status" value="1"/>
</dbReference>
<dbReference type="PRINTS" id="PR00109">
    <property type="entry name" value="TYRKINASE"/>
</dbReference>
<dbReference type="SMART" id="SM00252">
    <property type="entry name" value="SH2"/>
    <property type="match status" value="1"/>
</dbReference>
<evidence type="ECO:0000256" key="1">
    <source>
        <dbReference type="ARBA" id="ARBA00022443"/>
    </source>
</evidence>
<dbReference type="InterPro" id="IPR000719">
    <property type="entry name" value="Prot_kinase_dom"/>
</dbReference>
<dbReference type="PRINTS" id="PR00401">
    <property type="entry name" value="SH2DOMAIN"/>
</dbReference>
<organism evidence="17 18">
    <name type="scientific">Anabas testudineus</name>
    <name type="common">Climbing perch</name>
    <name type="synonym">Anthias testudineus</name>
    <dbReference type="NCBI Taxonomy" id="64144"/>
    <lineage>
        <taxon>Eukaryota</taxon>
        <taxon>Metazoa</taxon>
        <taxon>Chordata</taxon>
        <taxon>Craniata</taxon>
        <taxon>Vertebrata</taxon>
        <taxon>Euteleostomi</taxon>
        <taxon>Actinopterygii</taxon>
        <taxon>Neopterygii</taxon>
        <taxon>Teleostei</taxon>
        <taxon>Neoteleostei</taxon>
        <taxon>Acanthomorphata</taxon>
        <taxon>Anabantaria</taxon>
        <taxon>Anabantiformes</taxon>
        <taxon>Anabantoidei</taxon>
        <taxon>Anabantidae</taxon>
        <taxon>Anabas</taxon>
    </lineage>
</organism>
<evidence type="ECO:0000259" key="15">
    <source>
        <dbReference type="PROSITE" id="PS50002"/>
    </source>
</evidence>
<dbReference type="PROSITE" id="PS50001">
    <property type="entry name" value="SH2"/>
    <property type="match status" value="1"/>
</dbReference>
<comment type="catalytic activity">
    <reaction evidence="10 13">
        <text>L-tyrosyl-[protein] + ATP = O-phospho-L-tyrosyl-[protein] + ADP + H(+)</text>
        <dbReference type="Rhea" id="RHEA:10596"/>
        <dbReference type="Rhea" id="RHEA-COMP:10136"/>
        <dbReference type="Rhea" id="RHEA-COMP:20101"/>
        <dbReference type="ChEBI" id="CHEBI:15378"/>
        <dbReference type="ChEBI" id="CHEBI:30616"/>
        <dbReference type="ChEBI" id="CHEBI:46858"/>
        <dbReference type="ChEBI" id="CHEBI:61978"/>
        <dbReference type="ChEBI" id="CHEBI:456216"/>
        <dbReference type="EC" id="2.7.10.2"/>
    </reaction>
</comment>
<feature type="domain" description="SH2" evidence="14">
    <location>
        <begin position="80"/>
        <end position="180"/>
    </location>
</feature>
<dbReference type="SUPFAM" id="SSF55550">
    <property type="entry name" value="SH2 domain"/>
    <property type="match status" value="1"/>
</dbReference>
<dbReference type="FunFam" id="2.30.30.40:FF:000095">
    <property type="entry name" value="Tyrosine-protein kinase"/>
    <property type="match status" value="1"/>
</dbReference>
<evidence type="ECO:0000259" key="14">
    <source>
        <dbReference type="PROSITE" id="PS50001"/>
    </source>
</evidence>
<accession>A0A7N6AAA8</accession>
<name>A0A7N6AAA8_ANATE</name>
<keyword evidence="4" id="KW-0519">Myristate</keyword>
<dbReference type="InterPro" id="IPR001245">
    <property type="entry name" value="Ser-Thr/Tyr_kinase_cat_dom"/>
</dbReference>
<dbReference type="Pfam" id="PF00018">
    <property type="entry name" value="SH3_1"/>
    <property type="match status" value="1"/>
</dbReference>
<sequence>MFLSSVFHLLEQKGSNKIVVGLYPYDAVHPDDLGFKKGEKMKILEEHGEWWKAKSLTTNKEGFIPSNYVAEADTMETEEWFFKDITRKDAERQLLAPANKQGSYLIRESETSKGSYSLSIRDVDPRGADSVKHYKIRMLDNGGYYISPKISFSDIGSMIKHYHTYYNNSTKVAVKTLKPGTMTVEAFLEEANVMKTLQHLRLVRLYAVVTKIEPIYIITEYMAKGSLLDFLKSDEGCRLHLPKLIDFSAQIAEGMAYIEKKNYIHRDLRAANVLVSESLLCKIADFGLARVIEDDEYSAREGAKFPIKWTAPEAINYGSFTIKSDMWSFGVLLYEIITYGKIPYPGMTKGEVISSVQRGYRMPRPDNCPIELYNMMMSCWKNKPEDRPTFDYMQSVLDDFYTATEGQYQQQP</sequence>
<dbReference type="GO" id="GO:0005524">
    <property type="term" value="F:ATP binding"/>
    <property type="evidence" value="ECO:0007669"/>
    <property type="project" value="UniProtKB-KW"/>
</dbReference>
<reference evidence="17" key="2">
    <citation type="submission" date="2025-08" db="UniProtKB">
        <authorList>
            <consortium name="Ensembl"/>
        </authorList>
    </citation>
    <scope>IDENTIFICATION</scope>
</reference>
<gene>
    <name evidence="17" type="primary">LYN</name>
</gene>
<evidence type="ECO:0000259" key="16">
    <source>
        <dbReference type="PROSITE" id="PS50011"/>
    </source>
</evidence>
<dbReference type="FunFam" id="1.10.510.10:FF:000553">
    <property type="entry name" value="Tyrosine-protein kinase"/>
    <property type="match status" value="1"/>
</dbReference>
<proteinExistence type="inferred from homology"/>
<evidence type="ECO:0000256" key="10">
    <source>
        <dbReference type="ARBA" id="ARBA00051245"/>
    </source>
</evidence>
<evidence type="ECO:0000256" key="4">
    <source>
        <dbReference type="ARBA" id="ARBA00022707"/>
    </source>
</evidence>
<dbReference type="PRINTS" id="PR00452">
    <property type="entry name" value="SH3DOMAIN"/>
</dbReference>
<evidence type="ECO:0000256" key="7">
    <source>
        <dbReference type="ARBA" id="ARBA00022840"/>
    </source>
</evidence>
<evidence type="ECO:0000256" key="8">
    <source>
        <dbReference type="ARBA" id="ARBA00023137"/>
    </source>
</evidence>
<dbReference type="GeneTree" id="ENSGT00940000158011"/>
<dbReference type="Pfam" id="PF07714">
    <property type="entry name" value="PK_Tyr_Ser-Thr"/>
    <property type="match status" value="1"/>
</dbReference>
<keyword evidence="8 13" id="KW-0829">Tyrosine-protein kinase</keyword>
<evidence type="ECO:0000256" key="6">
    <source>
        <dbReference type="ARBA" id="ARBA00022777"/>
    </source>
</evidence>